<protein>
    <submittedName>
        <fullName evidence="1">Uncharacterized protein</fullName>
    </submittedName>
</protein>
<name>A0A0B6YC10_9EUPU</name>
<feature type="non-terminal residue" evidence="1">
    <location>
        <position position="1"/>
    </location>
</feature>
<sequence>SAQGKTATSNLSHCIKCNKILSKLWVILHSNVKIIEPYKDILSSTIKGLLLTKPSEKLHALLYPKSSSGNEVND</sequence>
<dbReference type="EMBL" id="HACG01006110">
    <property type="protein sequence ID" value="CEK52975.1"/>
    <property type="molecule type" value="Transcribed_RNA"/>
</dbReference>
<gene>
    <name evidence="1" type="primary">ORF18654</name>
</gene>
<organism evidence="1">
    <name type="scientific">Arion vulgaris</name>
    <dbReference type="NCBI Taxonomy" id="1028688"/>
    <lineage>
        <taxon>Eukaryota</taxon>
        <taxon>Metazoa</taxon>
        <taxon>Spiralia</taxon>
        <taxon>Lophotrochozoa</taxon>
        <taxon>Mollusca</taxon>
        <taxon>Gastropoda</taxon>
        <taxon>Heterobranchia</taxon>
        <taxon>Euthyneura</taxon>
        <taxon>Panpulmonata</taxon>
        <taxon>Eupulmonata</taxon>
        <taxon>Stylommatophora</taxon>
        <taxon>Helicina</taxon>
        <taxon>Arionoidea</taxon>
        <taxon>Arionidae</taxon>
        <taxon>Arion</taxon>
    </lineage>
</organism>
<proteinExistence type="predicted"/>
<reference evidence="1" key="1">
    <citation type="submission" date="2014-12" db="EMBL/GenBank/DDBJ databases">
        <title>Insight into the proteome of Arion vulgaris.</title>
        <authorList>
            <person name="Aradska J."/>
            <person name="Bulat T."/>
            <person name="Smidak R."/>
            <person name="Sarate P."/>
            <person name="Gangsoo J."/>
            <person name="Sialana F."/>
            <person name="Bilban M."/>
            <person name="Lubec G."/>
        </authorList>
    </citation>
    <scope>NUCLEOTIDE SEQUENCE</scope>
    <source>
        <tissue evidence="1">Skin</tissue>
    </source>
</reference>
<accession>A0A0B6YC10</accession>
<feature type="non-terminal residue" evidence="1">
    <location>
        <position position="74"/>
    </location>
</feature>
<evidence type="ECO:0000313" key="1">
    <source>
        <dbReference type="EMBL" id="CEK52975.1"/>
    </source>
</evidence>
<dbReference type="AlphaFoldDB" id="A0A0B6YC10"/>